<dbReference type="EMBL" id="JBDJPC010000009">
    <property type="protein sequence ID" value="KAL1491305.1"/>
    <property type="molecule type" value="Genomic_DNA"/>
</dbReference>
<feature type="chain" id="PRO_5044815466" description="Osteopetrosis-associated transmembrane protein 1" evidence="2">
    <location>
        <begin position="19"/>
        <end position="252"/>
    </location>
</feature>
<evidence type="ECO:0008006" key="5">
    <source>
        <dbReference type="Google" id="ProtNLM"/>
    </source>
</evidence>
<dbReference type="PANTHER" id="PTHR15644:SF2">
    <property type="entry name" value="OSTEOPETROSIS-ASSOCIATED TRANSMEMBRANE PROTEIN 1"/>
    <property type="match status" value="1"/>
</dbReference>
<dbReference type="Proteomes" id="UP001566132">
    <property type="component" value="Unassembled WGS sequence"/>
</dbReference>
<keyword evidence="2" id="KW-0732">Signal</keyword>
<accession>A0ABD1EA64</accession>
<evidence type="ECO:0000313" key="4">
    <source>
        <dbReference type="Proteomes" id="UP001566132"/>
    </source>
</evidence>
<evidence type="ECO:0000256" key="2">
    <source>
        <dbReference type="SAM" id="SignalP"/>
    </source>
</evidence>
<keyword evidence="1" id="KW-0472">Membrane</keyword>
<gene>
    <name evidence="3" type="ORF">ABEB36_011921</name>
</gene>
<evidence type="ECO:0000256" key="1">
    <source>
        <dbReference type="SAM" id="Phobius"/>
    </source>
</evidence>
<reference evidence="3 4" key="1">
    <citation type="submission" date="2024-05" db="EMBL/GenBank/DDBJ databases">
        <title>Genetic variation in Jamaican populations of the coffee berry borer (Hypothenemus hampei).</title>
        <authorList>
            <person name="Errbii M."/>
            <person name="Myrie A."/>
        </authorList>
    </citation>
    <scope>NUCLEOTIDE SEQUENCE [LARGE SCALE GENOMIC DNA]</scope>
    <source>
        <strain evidence="3">JA-Hopewell-2020-01-JO</strain>
        <tissue evidence="3">Whole body</tissue>
    </source>
</reference>
<proteinExistence type="predicted"/>
<evidence type="ECO:0000313" key="3">
    <source>
        <dbReference type="EMBL" id="KAL1491305.1"/>
    </source>
</evidence>
<dbReference type="InterPro" id="IPR019172">
    <property type="entry name" value="Osteopetrosis-assoc_TM_1"/>
</dbReference>
<keyword evidence="4" id="KW-1185">Reference proteome</keyword>
<name>A0ABD1EA64_HYPHA</name>
<sequence>MTTVKYLLLFHFVQFSLQITLEPILERNCSEARDIFANSSSEFIKCSIEYSRPITFCENCVKQYINVIKSYNNMSKISINETSCLNNLVNLDRLGIIEIIYENNVNLWNRAKCYECFQIVNGTQTDSVSNETIQFSSLYNDFYKCLNNTSDNQCSECSLKYDALQNYFFSISNENEKIGVCMDIVDQMNTTWTYWGNKCCKYRRHNEYLFLSSSIMVLLCTVLFYVISQICAKKKLPTIIEQTRFLSSSLET</sequence>
<dbReference type="Pfam" id="PF09777">
    <property type="entry name" value="OSTMP1"/>
    <property type="match status" value="1"/>
</dbReference>
<feature type="transmembrane region" description="Helical" evidence="1">
    <location>
        <begin position="208"/>
        <end position="227"/>
    </location>
</feature>
<comment type="caution">
    <text evidence="3">The sequence shown here is derived from an EMBL/GenBank/DDBJ whole genome shotgun (WGS) entry which is preliminary data.</text>
</comment>
<organism evidence="3 4">
    <name type="scientific">Hypothenemus hampei</name>
    <name type="common">Coffee berry borer</name>
    <dbReference type="NCBI Taxonomy" id="57062"/>
    <lineage>
        <taxon>Eukaryota</taxon>
        <taxon>Metazoa</taxon>
        <taxon>Ecdysozoa</taxon>
        <taxon>Arthropoda</taxon>
        <taxon>Hexapoda</taxon>
        <taxon>Insecta</taxon>
        <taxon>Pterygota</taxon>
        <taxon>Neoptera</taxon>
        <taxon>Endopterygota</taxon>
        <taxon>Coleoptera</taxon>
        <taxon>Polyphaga</taxon>
        <taxon>Cucujiformia</taxon>
        <taxon>Curculionidae</taxon>
        <taxon>Scolytinae</taxon>
        <taxon>Hypothenemus</taxon>
    </lineage>
</organism>
<dbReference type="AlphaFoldDB" id="A0ABD1EA64"/>
<keyword evidence="1" id="KW-0812">Transmembrane</keyword>
<feature type="signal peptide" evidence="2">
    <location>
        <begin position="1"/>
        <end position="18"/>
    </location>
</feature>
<dbReference type="PANTHER" id="PTHR15644">
    <property type="entry name" value="OSTEOPETROSIS ASSOCIATED TRANSMEMBRANE PROTEIN 1"/>
    <property type="match status" value="1"/>
</dbReference>
<protein>
    <recommendedName>
        <fullName evidence="5">Osteopetrosis-associated transmembrane protein 1</fullName>
    </recommendedName>
</protein>
<keyword evidence="1" id="KW-1133">Transmembrane helix</keyword>